<dbReference type="Proteomes" id="UP001162992">
    <property type="component" value="Chromosome 1"/>
</dbReference>
<accession>A0ACC2EPY5</accession>
<keyword evidence="2" id="KW-1185">Reference proteome</keyword>
<comment type="caution">
    <text evidence="1">The sequence shown here is derived from an EMBL/GenBank/DDBJ whole genome shotgun (WGS) entry which is preliminary data.</text>
</comment>
<protein>
    <submittedName>
        <fullName evidence="1">Uncharacterized protein</fullName>
    </submittedName>
</protein>
<dbReference type="EMBL" id="CM055092">
    <property type="protein sequence ID" value="KAJ7568521.1"/>
    <property type="molecule type" value="Genomic_DNA"/>
</dbReference>
<name>A0ACC2EPY5_DIPCM</name>
<sequence>MNQVSGQVGWSVKLSWVVLHGVCIGGLLLLSDSLRDQLFTWSFALYFVLFVATIVQYFYTAGSSPGYVIDLEGNPDFEVSVKSTTDAIGSSGAWRCAYCRVLQPLRTKHCHDCDKCVLRFDHHCIWLGTCVGQRNHCRFWWYIVLETVLSVWTTVLYFFAFSSRDSNSWWHKAFYLVVFAGLSCSSLFLLTLLIFHSYLVATNQTTYEKTRRRRIPYLRALPANAYPFSKGFRRNIYEFCCGSAEHVYSLPVVAELEDHGNISSLCRYSCWYCSRLP</sequence>
<gene>
    <name evidence="1" type="ORF">O6H91_01G036100</name>
</gene>
<organism evidence="1 2">
    <name type="scientific">Diphasiastrum complanatum</name>
    <name type="common">Issler's clubmoss</name>
    <name type="synonym">Lycopodium complanatum</name>
    <dbReference type="NCBI Taxonomy" id="34168"/>
    <lineage>
        <taxon>Eukaryota</taxon>
        <taxon>Viridiplantae</taxon>
        <taxon>Streptophyta</taxon>
        <taxon>Embryophyta</taxon>
        <taxon>Tracheophyta</taxon>
        <taxon>Lycopodiopsida</taxon>
        <taxon>Lycopodiales</taxon>
        <taxon>Lycopodiaceae</taxon>
        <taxon>Lycopodioideae</taxon>
        <taxon>Diphasiastrum</taxon>
    </lineage>
</organism>
<reference evidence="2" key="1">
    <citation type="journal article" date="2024" name="Proc. Natl. Acad. Sci. U.S.A.">
        <title>Extraordinary preservation of gene collinearity over three hundred million years revealed in homosporous lycophytes.</title>
        <authorList>
            <person name="Li C."/>
            <person name="Wickell D."/>
            <person name="Kuo L.Y."/>
            <person name="Chen X."/>
            <person name="Nie B."/>
            <person name="Liao X."/>
            <person name="Peng D."/>
            <person name="Ji J."/>
            <person name="Jenkins J."/>
            <person name="Williams M."/>
            <person name="Shu S."/>
            <person name="Plott C."/>
            <person name="Barry K."/>
            <person name="Rajasekar S."/>
            <person name="Grimwood J."/>
            <person name="Han X."/>
            <person name="Sun S."/>
            <person name="Hou Z."/>
            <person name="He W."/>
            <person name="Dai G."/>
            <person name="Sun C."/>
            <person name="Schmutz J."/>
            <person name="Leebens-Mack J.H."/>
            <person name="Li F.W."/>
            <person name="Wang L."/>
        </authorList>
    </citation>
    <scope>NUCLEOTIDE SEQUENCE [LARGE SCALE GENOMIC DNA]</scope>
    <source>
        <strain evidence="2">cv. PW_Plant_1</strain>
    </source>
</reference>
<proteinExistence type="predicted"/>
<evidence type="ECO:0000313" key="2">
    <source>
        <dbReference type="Proteomes" id="UP001162992"/>
    </source>
</evidence>
<evidence type="ECO:0000313" key="1">
    <source>
        <dbReference type="EMBL" id="KAJ7568521.1"/>
    </source>
</evidence>